<dbReference type="InterPro" id="IPR027417">
    <property type="entry name" value="P-loop_NTPase"/>
</dbReference>
<dbReference type="EMBL" id="JADBEM010000001">
    <property type="protein sequence ID" value="MBE1612836.1"/>
    <property type="molecule type" value="Genomic_DNA"/>
</dbReference>
<comment type="function">
    <text evidence="6">Translation factor necessary for the incorporation of selenocysteine into proteins. It probably replaces EF-Tu for the insertion of selenocysteine directed by the UGA codon. SelB binds GTP and GDP.</text>
</comment>
<dbReference type="Gene3D" id="3.40.50.300">
    <property type="entry name" value="P-loop containing nucleotide triphosphate hydrolases"/>
    <property type="match status" value="1"/>
</dbReference>
<dbReference type="RefSeq" id="WP_192755813.1">
    <property type="nucleotide sequence ID" value="NZ_BAABJL010000084.1"/>
</dbReference>
<dbReference type="Pfam" id="PF00009">
    <property type="entry name" value="GTP_EFTU"/>
    <property type="match status" value="1"/>
</dbReference>
<dbReference type="Gene3D" id="1.10.10.10">
    <property type="entry name" value="Winged helix-like DNA-binding domain superfamily/Winged helix DNA-binding domain"/>
    <property type="match status" value="1"/>
</dbReference>
<dbReference type="SUPFAM" id="SSF50447">
    <property type="entry name" value="Translation proteins"/>
    <property type="match status" value="1"/>
</dbReference>
<comment type="caution">
    <text evidence="9">The sequence shown here is derived from an EMBL/GenBank/DDBJ whole genome shotgun (WGS) entry which is preliminary data.</text>
</comment>
<evidence type="ECO:0000313" key="10">
    <source>
        <dbReference type="Proteomes" id="UP000638648"/>
    </source>
</evidence>
<evidence type="ECO:0000256" key="3">
    <source>
        <dbReference type="ARBA" id="ARBA00022490"/>
    </source>
</evidence>
<evidence type="ECO:0000256" key="2">
    <source>
        <dbReference type="ARBA" id="ARBA00015953"/>
    </source>
</evidence>
<dbReference type="InterPro" id="IPR000795">
    <property type="entry name" value="T_Tr_GTP-bd_dom"/>
</dbReference>
<comment type="subcellular location">
    <subcellularLocation>
        <location evidence="1">Cytoplasm</location>
    </subcellularLocation>
</comment>
<keyword evidence="5" id="KW-0547">Nucleotide-binding</keyword>
<evidence type="ECO:0000256" key="6">
    <source>
        <dbReference type="ARBA" id="ARBA00025526"/>
    </source>
</evidence>
<dbReference type="AlphaFoldDB" id="A0A927N5L8"/>
<evidence type="ECO:0000313" key="9">
    <source>
        <dbReference type="EMBL" id="MBE1612836.1"/>
    </source>
</evidence>
<name>A0A927N5L8_9ACTN</name>
<dbReference type="Gene3D" id="1.10.10.2770">
    <property type="match status" value="1"/>
</dbReference>
<dbReference type="NCBIfam" id="TIGR00475">
    <property type="entry name" value="selB"/>
    <property type="match status" value="1"/>
</dbReference>
<dbReference type="InterPro" id="IPR004535">
    <property type="entry name" value="Transl_elong_SelB"/>
</dbReference>
<reference evidence="9" key="1">
    <citation type="submission" date="2020-10" db="EMBL/GenBank/DDBJ databases">
        <title>Sequencing the genomes of 1000 actinobacteria strains.</title>
        <authorList>
            <person name="Klenk H.-P."/>
        </authorList>
    </citation>
    <scope>NUCLEOTIDE SEQUENCE</scope>
    <source>
        <strain evidence="9">DSM 45354</strain>
    </source>
</reference>
<keyword evidence="4" id="KW-0648">Protein biosynthesis</keyword>
<dbReference type="Pfam" id="PF03144">
    <property type="entry name" value="GTP_EFTU_D2"/>
    <property type="match status" value="1"/>
</dbReference>
<dbReference type="SUPFAM" id="SSF52540">
    <property type="entry name" value="P-loop containing nucleoside triphosphate hydrolases"/>
    <property type="match status" value="1"/>
</dbReference>
<evidence type="ECO:0000256" key="4">
    <source>
        <dbReference type="ARBA" id="ARBA00022917"/>
    </source>
</evidence>
<dbReference type="Gene3D" id="2.40.30.10">
    <property type="entry name" value="Translation factors"/>
    <property type="match status" value="1"/>
</dbReference>
<proteinExistence type="predicted"/>
<gene>
    <name evidence="9" type="ORF">HEB94_009684</name>
</gene>
<dbReference type="CDD" id="cd04171">
    <property type="entry name" value="SelB"/>
    <property type="match status" value="1"/>
</dbReference>
<dbReference type="GO" id="GO:0005829">
    <property type="term" value="C:cytosol"/>
    <property type="evidence" value="ECO:0007669"/>
    <property type="project" value="TreeGrafter"/>
</dbReference>
<dbReference type="GO" id="GO:0005525">
    <property type="term" value="F:GTP binding"/>
    <property type="evidence" value="ECO:0007669"/>
    <property type="project" value="UniProtKB-KW"/>
</dbReference>
<dbReference type="Pfam" id="PF09107">
    <property type="entry name" value="WHD_3rd_SelB"/>
    <property type="match status" value="1"/>
</dbReference>
<dbReference type="InterPro" id="IPR004161">
    <property type="entry name" value="EFTu-like_2"/>
</dbReference>
<evidence type="ECO:0000256" key="5">
    <source>
        <dbReference type="ARBA" id="ARBA00023134"/>
    </source>
</evidence>
<protein>
    <recommendedName>
        <fullName evidence="2">Selenocysteine-specific elongation factor</fullName>
    </recommendedName>
    <alternativeName>
        <fullName evidence="7">SelB translation factor</fullName>
    </alternativeName>
</protein>
<dbReference type="GO" id="GO:0003924">
    <property type="term" value="F:GTPase activity"/>
    <property type="evidence" value="ECO:0007669"/>
    <property type="project" value="InterPro"/>
</dbReference>
<dbReference type="InterPro" id="IPR050055">
    <property type="entry name" value="EF-Tu_GTPase"/>
</dbReference>
<organism evidence="9 10">
    <name type="scientific">Actinopolymorpha pittospori</name>
    <dbReference type="NCBI Taxonomy" id="648752"/>
    <lineage>
        <taxon>Bacteria</taxon>
        <taxon>Bacillati</taxon>
        <taxon>Actinomycetota</taxon>
        <taxon>Actinomycetes</taxon>
        <taxon>Propionibacteriales</taxon>
        <taxon>Actinopolymorphaceae</taxon>
        <taxon>Actinopolymorpha</taxon>
    </lineage>
</organism>
<dbReference type="PANTHER" id="PTHR43721:SF22">
    <property type="entry name" value="ELONGATION FACTOR TU, MITOCHONDRIAL"/>
    <property type="match status" value="1"/>
</dbReference>
<dbReference type="GO" id="GO:0003723">
    <property type="term" value="F:RNA binding"/>
    <property type="evidence" value="ECO:0007669"/>
    <property type="project" value="InterPro"/>
</dbReference>
<dbReference type="PROSITE" id="PS51722">
    <property type="entry name" value="G_TR_2"/>
    <property type="match status" value="1"/>
</dbReference>
<dbReference type="InterPro" id="IPR009000">
    <property type="entry name" value="Transl_B-barrel_sf"/>
</dbReference>
<dbReference type="InterPro" id="IPR036388">
    <property type="entry name" value="WH-like_DNA-bd_sf"/>
</dbReference>
<sequence length="600" mass="63887">MHVIATAGHVDHGKSTLVRRLTDMEPDRWAEERRRGLTIDLGFAWTTLSDGQRLAFVDVPGHERFVPNMLAGVGPVPATMFVVAADEGWREQSTEHLAALDALAVRHGLLVVTRSDLADPEPARARALEHLAGTTLGRVPSVAVSGRTGAGLDELREELRALTRRLPAPDPAADVRLWVDRSFTVRGAGTVVTGTLAAGTLAVGDELVAHGRGTRRAAGVRVRVRGLQALGTDQSTVSAPARVAVNLRGVERSDLARGDALLTPESWVTTEVADVMLRYATDEPPAGTLVLHTGAAAVPVRARPLGPDTARLTLDRPLPLRTGDHGLLRDPGRHEVAAGVLVLDVAPAALHRRGAARLRAQALAAAVDVADRPAQLAARVAHLRLREHGLARRSELSAMGLLAAGRALDEEWYADEAHWAELVRRAPEELAAWQREHPLAAGMPADVVRQRLDLPAALMSTVTAAAGLVLRDGLVRRPGADTALPPPVEKAVRALEDELAAAPFAAPDAKRLEALGLGTRELAAAVRAGRLVKVADGLVLLPDAVERAGRTLATLDPPFTLSQAKNALGTTRRVAVPLLELLDERGVTDRLSDSTRRLRS</sequence>
<keyword evidence="3" id="KW-0963">Cytoplasm</keyword>
<accession>A0A927N5L8</accession>
<dbReference type="InterPro" id="IPR015191">
    <property type="entry name" value="SelB_WHD4"/>
</dbReference>
<keyword evidence="9" id="KW-0251">Elongation factor</keyword>
<evidence type="ECO:0000259" key="8">
    <source>
        <dbReference type="PROSITE" id="PS51722"/>
    </source>
</evidence>
<dbReference type="GO" id="GO:0001514">
    <property type="term" value="P:selenocysteine incorporation"/>
    <property type="evidence" value="ECO:0007669"/>
    <property type="project" value="InterPro"/>
</dbReference>
<keyword evidence="5" id="KW-0342">GTP-binding</keyword>
<feature type="domain" description="Tr-type G" evidence="8">
    <location>
        <begin position="1"/>
        <end position="170"/>
    </location>
</feature>
<dbReference type="PANTHER" id="PTHR43721">
    <property type="entry name" value="ELONGATION FACTOR TU-RELATED"/>
    <property type="match status" value="1"/>
</dbReference>
<evidence type="ECO:0000256" key="1">
    <source>
        <dbReference type="ARBA" id="ARBA00004496"/>
    </source>
</evidence>
<evidence type="ECO:0000256" key="7">
    <source>
        <dbReference type="ARBA" id="ARBA00031615"/>
    </source>
</evidence>
<dbReference type="GO" id="GO:0003746">
    <property type="term" value="F:translation elongation factor activity"/>
    <property type="evidence" value="ECO:0007669"/>
    <property type="project" value="UniProtKB-KW"/>
</dbReference>
<dbReference type="Proteomes" id="UP000638648">
    <property type="component" value="Unassembled WGS sequence"/>
</dbReference>
<keyword evidence="10" id="KW-1185">Reference proteome</keyword>